<accession>A0ACC3DQ69</accession>
<organism evidence="1 2">
    <name type="scientific">Coniosporium uncinatum</name>
    <dbReference type="NCBI Taxonomy" id="93489"/>
    <lineage>
        <taxon>Eukaryota</taxon>
        <taxon>Fungi</taxon>
        <taxon>Dikarya</taxon>
        <taxon>Ascomycota</taxon>
        <taxon>Pezizomycotina</taxon>
        <taxon>Dothideomycetes</taxon>
        <taxon>Dothideomycetes incertae sedis</taxon>
        <taxon>Coniosporium</taxon>
    </lineage>
</organism>
<proteinExistence type="predicted"/>
<keyword evidence="2" id="KW-1185">Reference proteome</keyword>
<dbReference type="Proteomes" id="UP001186974">
    <property type="component" value="Unassembled WGS sequence"/>
</dbReference>
<name>A0ACC3DQ69_9PEZI</name>
<evidence type="ECO:0000313" key="2">
    <source>
        <dbReference type="Proteomes" id="UP001186974"/>
    </source>
</evidence>
<gene>
    <name evidence="1" type="ORF">LTS18_006878</name>
</gene>
<sequence>MLFTTLLMSAAALMASPLAAAEPEAAVPTKISIPAHAVSTVTPVYKPHSEFEGWLNATYGSWDKYEGHNYTHGYDHADGRLKKRQPARGVYYCLDTLWRGKCWHGLVTPYPRNACWRFPAEGRNSMSCFGPDIGVSCRMWQKYSCFEGGPWRQVNFPGIADLNTVGWNDK</sequence>
<comment type="caution">
    <text evidence="1">The sequence shown here is derived from an EMBL/GenBank/DDBJ whole genome shotgun (WGS) entry which is preliminary data.</text>
</comment>
<feature type="non-terminal residue" evidence="1">
    <location>
        <position position="170"/>
    </location>
</feature>
<dbReference type="EMBL" id="JAWDJW010001692">
    <property type="protein sequence ID" value="KAK3078686.1"/>
    <property type="molecule type" value="Genomic_DNA"/>
</dbReference>
<reference evidence="1" key="1">
    <citation type="submission" date="2024-09" db="EMBL/GenBank/DDBJ databases">
        <title>Black Yeasts Isolated from many extreme environments.</title>
        <authorList>
            <person name="Coleine C."/>
            <person name="Stajich J.E."/>
            <person name="Selbmann L."/>
        </authorList>
    </citation>
    <scope>NUCLEOTIDE SEQUENCE</scope>
    <source>
        <strain evidence="1">CCFEE 5737</strain>
    </source>
</reference>
<evidence type="ECO:0000313" key="1">
    <source>
        <dbReference type="EMBL" id="KAK3078686.1"/>
    </source>
</evidence>
<protein>
    <submittedName>
        <fullName evidence="1">Uncharacterized protein</fullName>
    </submittedName>
</protein>